<dbReference type="PANTHER" id="PTHR33411:SF33">
    <property type="entry name" value="TRANSPOSASE, PTTA_EN_SPM, PLANT-RELATED"/>
    <property type="match status" value="1"/>
</dbReference>
<evidence type="ECO:0000256" key="1">
    <source>
        <dbReference type="SAM" id="Coils"/>
    </source>
</evidence>
<dbReference type="Gramene" id="mRNA:HanXRQr2_Chr09g0364651">
    <property type="protein sequence ID" value="mRNA:HanXRQr2_Chr09g0364651"/>
    <property type="gene ID" value="HanXRQr2_Chr09g0364651"/>
</dbReference>
<dbReference type="PANTHER" id="PTHR33411">
    <property type="entry name" value="OS08G0392500 PROTEIN"/>
    <property type="match status" value="1"/>
</dbReference>
<evidence type="ECO:0000313" key="4">
    <source>
        <dbReference type="Proteomes" id="UP000215914"/>
    </source>
</evidence>
<reference evidence="3" key="2">
    <citation type="submission" date="2017-02" db="EMBL/GenBank/DDBJ databases">
        <title>Sunflower complete genome.</title>
        <authorList>
            <person name="Langlade N."/>
            <person name="Munos S."/>
        </authorList>
    </citation>
    <scope>NUCLEOTIDE SEQUENCE [LARGE SCALE GENOMIC DNA]</scope>
    <source>
        <tissue evidence="3">Leaves</tissue>
    </source>
</reference>
<dbReference type="InterPro" id="IPR004252">
    <property type="entry name" value="Probable_transposase_24"/>
</dbReference>
<sequence>MYQQVMGVGAHQTPDVDMGGHQTPVVDVGVHRTLVVVVGGHRTPVLDVGGHRTPVLDVGVHRTPVRDVGGHRTLTRYRLDQANDEFIREGFENVLKRRFPDIMSGHREESTKKARNAGHVFPENEYDFAAMCKYPPRFVHEDIWHELCMHKKSEIGKRNRKKADSDGVISRHTGGSRGYDEHRIILERTLGRSPTIKELFLATHLTKESKKKFWAGMYDESLEGADFCTELSKKVYEAYTRYMIEKYGEDITQHPVGDADLWERAQGGNRFGIGSLDLSFVVTGTTSSSSGSASYADYQLSREEVRNLQSQVERLNKRFEEASQSHLKCYKTESKRCNNK</sequence>
<protein>
    <submittedName>
        <fullName evidence="2 3">Transposase, Ptta/En/Spm, plant</fullName>
    </submittedName>
</protein>
<keyword evidence="4" id="KW-1185">Reference proteome</keyword>
<keyword evidence="1" id="KW-0175">Coiled coil</keyword>
<dbReference type="InParanoid" id="A0A251RUV3"/>
<dbReference type="EMBL" id="CM007906">
    <property type="protein sequence ID" value="OTF88215.1"/>
    <property type="molecule type" value="Genomic_DNA"/>
</dbReference>
<organism evidence="3 4">
    <name type="scientific">Helianthus annuus</name>
    <name type="common">Common sunflower</name>
    <dbReference type="NCBI Taxonomy" id="4232"/>
    <lineage>
        <taxon>Eukaryota</taxon>
        <taxon>Viridiplantae</taxon>
        <taxon>Streptophyta</taxon>
        <taxon>Embryophyta</taxon>
        <taxon>Tracheophyta</taxon>
        <taxon>Spermatophyta</taxon>
        <taxon>Magnoliopsida</taxon>
        <taxon>eudicotyledons</taxon>
        <taxon>Gunneridae</taxon>
        <taxon>Pentapetalae</taxon>
        <taxon>asterids</taxon>
        <taxon>campanulids</taxon>
        <taxon>Asterales</taxon>
        <taxon>Asteraceae</taxon>
        <taxon>Asteroideae</taxon>
        <taxon>Heliantheae alliance</taxon>
        <taxon>Heliantheae</taxon>
        <taxon>Helianthus</taxon>
    </lineage>
</organism>
<dbReference type="AlphaFoldDB" id="A0A251RUV3"/>
<evidence type="ECO:0000313" key="2">
    <source>
        <dbReference type="EMBL" id="KAF5788906.1"/>
    </source>
</evidence>
<feature type="coiled-coil region" evidence="1">
    <location>
        <begin position="298"/>
        <end position="325"/>
    </location>
</feature>
<gene>
    <name evidence="3" type="ORF">HannXRQ_Chr17g0570621</name>
    <name evidence="2" type="ORF">HanXRQr2_Chr09g0364651</name>
</gene>
<reference evidence="2" key="3">
    <citation type="submission" date="2020-06" db="EMBL/GenBank/DDBJ databases">
        <title>Helianthus annuus Genome sequencing and assembly Release 2.</title>
        <authorList>
            <person name="Gouzy J."/>
            <person name="Langlade N."/>
            <person name="Munos S."/>
        </authorList>
    </citation>
    <scope>NUCLEOTIDE SEQUENCE</scope>
    <source>
        <tissue evidence="2">Leaves</tissue>
    </source>
</reference>
<name>A0A251RUV3_HELAN</name>
<dbReference type="Proteomes" id="UP000215914">
    <property type="component" value="Chromosome 17"/>
</dbReference>
<dbReference type="STRING" id="4232.A0A251RUV3"/>
<proteinExistence type="predicted"/>
<reference evidence="2 4" key="1">
    <citation type="journal article" date="2017" name="Nature">
        <title>The sunflower genome provides insights into oil metabolism, flowering and Asterid evolution.</title>
        <authorList>
            <person name="Badouin H."/>
            <person name="Gouzy J."/>
            <person name="Grassa C.J."/>
            <person name="Murat F."/>
            <person name="Staton S.E."/>
            <person name="Cottret L."/>
            <person name="Lelandais-Briere C."/>
            <person name="Owens G.L."/>
            <person name="Carrere S."/>
            <person name="Mayjonade B."/>
            <person name="Legrand L."/>
            <person name="Gill N."/>
            <person name="Kane N.C."/>
            <person name="Bowers J.E."/>
            <person name="Hubner S."/>
            <person name="Bellec A."/>
            <person name="Berard A."/>
            <person name="Berges H."/>
            <person name="Blanchet N."/>
            <person name="Boniface M.C."/>
            <person name="Brunel D."/>
            <person name="Catrice O."/>
            <person name="Chaidir N."/>
            <person name="Claudel C."/>
            <person name="Donnadieu C."/>
            <person name="Faraut T."/>
            <person name="Fievet G."/>
            <person name="Helmstetter N."/>
            <person name="King M."/>
            <person name="Knapp S.J."/>
            <person name="Lai Z."/>
            <person name="Le Paslier M.C."/>
            <person name="Lippi Y."/>
            <person name="Lorenzon L."/>
            <person name="Mandel J.R."/>
            <person name="Marage G."/>
            <person name="Marchand G."/>
            <person name="Marquand E."/>
            <person name="Bret-Mestries E."/>
            <person name="Morien E."/>
            <person name="Nambeesan S."/>
            <person name="Nguyen T."/>
            <person name="Pegot-Espagnet P."/>
            <person name="Pouilly N."/>
            <person name="Raftis F."/>
            <person name="Sallet E."/>
            <person name="Schiex T."/>
            <person name="Thomas J."/>
            <person name="Vandecasteele C."/>
            <person name="Vares D."/>
            <person name="Vear F."/>
            <person name="Vautrin S."/>
            <person name="Crespi M."/>
            <person name="Mangin B."/>
            <person name="Burke J.M."/>
            <person name="Salse J."/>
            <person name="Munos S."/>
            <person name="Vincourt P."/>
            <person name="Rieseberg L.H."/>
            <person name="Langlade N.B."/>
        </authorList>
    </citation>
    <scope>NUCLEOTIDE SEQUENCE [LARGE SCALE GENOMIC DNA]</scope>
    <source>
        <strain evidence="4">cv. SF193</strain>
        <tissue evidence="2">Leaves</tissue>
    </source>
</reference>
<dbReference type="EMBL" id="MNCJ02000324">
    <property type="protein sequence ID" value="KAF5788906.1"/>
    <property type="molecule type" value="Genomic_DNA"/>
</dbReference>
<evidence type="ECO:0000313" key="3">
    <source>
        <dbReference type="EMBL" id="OTF88215.1"/>
    </source>
</evidence>
<accession>A0A251RUV3</accession>
<dbReference type="Pfam" id="PF03004">
    <property type="entry name" value="Transposase_24"/>
    <property type="match status" value="1"/>
</dbReference>